<protein>
    <submittedName>
        <fullName evidence="2">Candidate secreted effector</fullName>
    </submittedName>
</protein>
<dbReference type="WBParaSite" id="Minc3s05047g37499">
    <property type="protein sequence ID" value="Minc3s05047g37499"/>
    <property type="gene ID" value="Minc3s05047g37499"/>
</dbReference>
<evidence type="ECO:0000313" key="2">
    <source>
        <dbReference type="WBParaSite" id="Minc3s05047g37499"/>
    </source>
</evidence>
<sequence length="126" mass="14792">MASIISKIIIYFGFILLNKILILNSIPVGGKPPEDFDCPSPIGNIYGNSLFGNDAIEWEQKRQFWLTMDVYSKSLNDCVHQCYGYRFCYSILFYQIIQLKKLADFFFIQVMIVMEKYCYLQIKLKN</sequence>
<evidence type="ECO:0000313" key="1">
    <source>
        <dbReference type="Proteomes" id="UP000887563"/>
    </source>
</evidence>
<reference evidence="2" key="1">
    <citation type="submission" date="2022-11" db="UniProtKB">
        <authorList>
            <consortium name="WormBaseParasite"/>
        </authorList>
    </citation>
    <scope>IDENTIFICATION</scope>
</reference>
<accession>A0A914NAT4</accession>
<keyword evidence="1" id="KW-1185">Reference proteome</keyword>
<organism evidence="1 2">
    <name type="scientific">Meloidogyne incognita</name>
    <name type="common">Southern root-knot nematode worm</name>
    <name type="synonym">Oxyuris incognita</name>
    <dbReference type="NCBI Taxonomy" id="6306"/>
    <lineage>
        <taxon>Eukaryota</taxon>
        <taxon>Metazoa</taxon>
        <taxon>Ecdysozoa</taxon>
        <taxon>Nematoda</taxon>
        <taxon>Chromadorea</taxon>
        <taxon>Rhabditida</taxon>
        <taxon>Tylenchina</taxon>
        <taxon>Tylenchomorpha</taxon>
        <taxon>Tylenchoidea</taxon>
        <taxon>Meloidogynidae</taxon>
        <taxon>Meloidogyninae</taxon>
        <taxon>Meloidogyne</taxon>
        <taxon>Meloidogyne incognita group</taxon>
    </lineage>
</organism>
<proteinExistence type="predicted"/>
<dbReference type="Proteomes" id="UP000887563">
    <property type="component" value="Unplaced"/>
</dbReference>
<dbReference type="AlphaFoldDB" id="A0A914NAT4"/>
<name>A0A914NAT4_MELIC</name>